<dbReference type="Pfam" id="PF03959">
    <property type="entry name" value="FSH1"/>
    <property type="match status" value="1"/>
</dbReference>
<gene>
    <name evidence="3" type="ORF">R9X50_00716400</name>
</gene>
<reference evidence="3 4" key="1">
    <citation type="submission" date="2023-11" db="EMBL/GenBank/DDBJ databases">
        <title>An acidophilic fungus is an integral part of prey digestion in a carnivorous sundew plant.</title>
        <authorList>
            <person name="Tsai I.J."/>
        </authorList>
    </citation>
    <scope>NUCLEOTIDE SEQUENCE [LARGE SCALE GENOMIC DNA]</scope>
    <source>
        <strain evidence="3">169a</strain>
    </source>
</reference>
<dbReference type="GO" id="GO:0019748">
    <property type="term" value="P:secondary metabolic process"/>
    <property type="evidence" value="ECO:0007669"/>
    <property type="project" value="TreeGrafter"/>
</dbReference>
<organism evidence="3 4">
    <name type="scientific">Acrodontium crateriforme</name>
    <dbReference type="NCBI Taxonomy" id="150365"/>
    <lineage>
        <taxon>Eukaryota</taxon>
        <taxon>Fungi</taxon>
        <taxon>Dikarya</taxon>
        <taxon>Ascomycota</taxon>
        <taxon>Pezizomycotina</taxon>
        <taxon>Dothideomycetes</taxon>
        <taxon>Dothideomycetidae</taxon>
        <taxon>Mycosphaerellales</taxon>
        <taxon>Teratosphaeriaceae</taxon>
        <taxon>Acrodontium</taxon>
    </lineage>
</organism>
<dbReference type="Gene3D" id="3.40.50.1820">
    <property type="entry name" value="alpha/beta hydrolase"/>
    <property type="match status" value="1"/>
</dbReference>
<dbReference type="GO" id="GO:0005737">
    <property type="term" value="C:cytoplasm"/>
    <property type="evidence" value="ECO:0007669"/>
    <property type="project" value="TreeGrafter"/>
</dbReference>
<feature type="domain" description="Serine hydrolase" evidence="2">
    <location>
        <begin position="2"/>
        <end position="235"/>
    </location>
</feature>
<dbReference type="SUPFAM" id="SSF53474">
    <property type="entry name" value="alpha/beta-Hydrolases"/>
    <property type="match status" value="1"/>
</dbReference>
<protein>
    <recommendedName>
        <fullName evidence="2">Serine hydrolase domain-containing protein</fullName>
    </recommendedName>
</protein>
<dbReference type="EMBL" id="CP138591">
    <property type="protein sequence ID" value="WPH04275.1"/>
    <property type="molecule type" value="Genomic_DNA"/>
</dbReference>
<dbReference type="InterPro" id="IPR029058">
    <property type="entry name" value="AB_hydrolase_fold"/>
</dbReference>
<sequence>MKFICLPGGFGNAKTFKIQLGPFCKELERDGTASFVFTQGSFSCSPPAAYEGYFGLGPHYRFTEPSNAAVGEVLEAIREFPDAETPEEAMRALLDNMADGGLQYSNVGNALDIIYATMDLEGDVEGIIGFSEGSMIAASVILEEQRRFLEHGIEPRLKCAVFLSGWPPVSTTDGRFVMCDESEEMINIPTLHVMGATDPMIPGGLTLYNMCNMDNAEMFDHGNGHLVPREKEVLRELGQVVRNLIRNVTTSGDSP</sequence>
<keyword evidence="4" id="KW-1185">Reference proteome</keyword>
<accession>A0AAQ3RCL3</accession>
<keyword evidence="1" id="KW-0378">Hydrolase</keyword>
<name>A0AAQ3RCL3_9PEZI</name>
<evidence type="ECO:0000256" key="1">
    <source>
        <dbReference type="ARBA" id="ARBA00022801"/>
    </source>
</evidence>
<dbReference type="GO" id="GO:0005634">
    <property type="term" value="C:nucleus"/>
    <property type="evidence" value="ECO:0007669"/>
    <property type="project" value="TreeGrafter"/>
</dbReference>
<dbReference type="AlphaFoldDB" id="A0AAQ3RCL3"/>
<dbReference type="GO" id="GO:0016787">
    <property type="term" value="F:hydrolase activity"/>
    <property type="evidence" value="ECO:0007669"/>
    <property type="project" value="UniProtKB-KW"/>
</dbReference>
<dbReference type="Proteomes" id="UP001303373">
    <property type="component" value="Chromosome 12"/>
</dbReference>
<dbReference type="InterPro" id="IPR050593">
    <property type="entry name" value="LovG"/>
</dbReference>
<evidence type="ECO:0000259" key="2">
    <source>
        <dbReference type="Pfam" id="PF03959"/>
    </source>
</evidence>
<evidence type="ECO:0000313" key="4">
    <source>
        <dbReference type="Proteomes" id="UP001303373"/>
    </source>
</evidence>
<dbReference type="InterPro" id="IPR005645">
    <property type="entry name" value="FSH-like_dom"/>
</dbReference>
<proteinExistence type="predicted"/>
<evidence type="ECO:0000313" key="3">
    <source>
        <dbReference type="EMBL" id="WPH04275.1"/>
    </source>
</evidence>
<dbReference type="PANTHER" id="PTHR48070">
    <property type="entry name" value="ESTERASE OVCA2"/>
    <property type="match status" value="1"/>
</dbReference>
<dbReference type="PANTHER" id="PTHR48070:SF4">
    <property type="entry name" value="ESTERASE ALNB"/>
    <property type="match status" value="1"/>
</dbReference>